<accession>B9SCQ0</accession>
<proteinExistence type="predicted"/>
<name>B9SCQ0_RICCO</name>
<evidence type="ECO:0000313" key="1">
    <source>
        <dbReference type="EMBL" id="EEF38618.1"/>
    </source>
</evidence>
<keyword evidence="2" id="KW-1185">Reference proteome</keyword>
<reference evidence="2" key="1">
    <citation type="journal article" date="2010" name="Nat. Biotechnol.">
        <title>Draft genome sequence of the oilseed species Ricinus communis.</title>
        <authorList>
            <person name="Chan A.P."/>
            <person name="Crabtree J."/>
            <person name="Zhao Q."/>
            <person name="Lorenzi H."/>
            <person name="Orvis J."/>
            <person name="Puiu D."/>
            <person name="Melake-Berhan A."/>
            <person name="Jones K.M."/>
            <person name="Redman J."/>
            <person name="Chen G."/>
            <person name="Cahoon E.B."/>
            <person name="Gedil M."/>
            <person name="Stanke M."/>
            <person name="Haas B.J."/>
            <person name="Wortman J.R."/>
            <person name="Fraser-Liggett C.M."/>
            <person name="Ravel J."/>
            <person name="Rabinowicz P.D."/>
        </authorList>
    </citation>
    <scope>NUCLEOTIDE SEQUENCE [LARGE SCALE GENOMIC DNA]</scope>
    <source>
        <strain evidence="2">cv. Hale</strain>
    </source>
</reference>
<sequence>MDPAVVVVPDVIGVNGGKAGTSIDVGGDGECALEGRGGCNDEDCEGGRVCDDEGYKARGGGDDDGASAVCMVGGGGFVVVDGDGIELQACIFTKL</sequence>
<dbReference type="InParanoid" id="B9SCQ0"/>
<gene>
    <name evidence="1" type="ORF">RCOM_1375750</name>
</gene>
<protein>
    <submittedName>
        <fullName evidence="1">Uncharacterized protein</fullName>
    </submittedName>
</protein>
<evidence type="ECO:0000313" key="2">
    <source>
        <dbReference type="Proteomes" id="UP000008311"/>
    </source>
</evidence>
<dbReference type="AlphaFoldDB" id="B9SCQ0"/>
<dbReference type="EMBL" id="EQ973923">
    <property type="protein sequence ID" value="EEF38618.1"/>
    <property type="molecule type" value="Genomic_DNA"/>
</dbReference>
<dbReference type="Proteomes" id="UP000008311">
    <property type="component" value="Unassembled WGS sequence"/>
</dbReference>
<organism evidence="1 2">
    <name type="scientific">Ricinus communis</name>
    <name type="common">Castor bean</name>
    <dbReference type="NCBI Taxonomy" id="3988"/>
    <lineage>
        <taxon>Eukaryota</taxon>
        <taxon>Viridiplantae</taxon>
        <taxon>Streptophyta</taxon>
        <taxon>Embryophyta</taxon>
        <taxon>Tracheophyta</taxon>
        <taxon>Spermatophyta</taxon>
        <taxon>Magnoliopsida</taxon>
        <taxon>eudicotyledons</taxon>
        <taxon>Gunneridae</taxon>
        <taxon>Pentapetalae</taxon>
        <taxon>rosids</taxon>
        <taxon>fabids</taxon>
        <taxon>Malpighiales</taxon>
        <taxon>Euphorbiaceae</taxon>
        <taxon>Acalyphoideae</taxon>
        <taxon>Acalypheae</taxon>
        <taxon>Ricinus</taxon>
    </lineage>
</organism>